<feature type="region of interest" description="Disordered" evidence="1">
    <location>
        <begin position="190"/>
        <end position="219"/>
    </location>
</feature>
<dbReference type="AlphaFoldDB" id="A0A6C0DVC0"/>
<protein>
    <recommendedName>
        <fullName evidence="3">Glutaredoxin domain-containing protein</fullName>
    </recommendedName>
</protein>
<accession>A0A6C0DVC0</accession>
<evidence type="ECO:0000313" key="2">
    <source>
        <dbReference type="EMBL" id="QHT19175.1"/>
    </source>
</evidence>
<feature type="compositionally biased region" description="Polar residues" evidence="1">
    <location>
        <begin position="131"/>
        <end position="142"/>
    </location>
</feature>
<organism evidence="2">
    <name type="scientific">viral metagenome</name>
    <dbReference type="NCBI Taxonomy" id="1070528"/>
    <lineage>
        <taxon>unclassified sequences</taxon>
        <taxon>metagenomes</taxon>
        <taxon>organismal metagenomes</taxon>
    </lineage>
</organism>
<evidence type="ECO:0000256" key="1">
    <source>
        <dbReference type="SAM" id="MobiDB-lite"/>
    </source>
</evidence>
<dbReference type="EMBL" id="MN739664">
    <property type="protein sequence ID" value="QHT19175.1"/>
    <property type="molecule type" value="Genomic_DNA"/>
</dbReference>
<evidence type="ECO:0008006" key="3">
    <source>
        <dbReference type="Google" id="ProtNLM"/>
    </source>
</evidence>
<name>A0A6C0DVC0_9ZZZZ</name>
<dbReference type="CDD" id="cd01659">
    <property type="entry name" value="TRX_superfamily"/>
    <property type="match status" value="1"/>
</dbReference>
<feature type="region of interest" description="Disordered" evidence="1">
    <location>
        <begin position="84"/>
        <end position="155"/>
    </location>
</feature>
<reference evidence="2" key="1">
    <citation type="journal article" date="2020" name="Nature">
        <title>Giant virus diversity and host interactions through global metagenomics.</title>
        <authorList>
            <person name="Schulz F."/>
            <person name="Roux S."/>
            <person name="Paez-Espino D."/>
            <person name="Jungbluth S."/>
            <person name="Walsh D.A."/>
            <person name="Denef V.J."/>
            <person name="McMahon K.D."/>
            <person name="Konstantinidis K.T."/>
            <person name="Eloe-Fadrosh E.A."/>
            <person name="Kyrpides N.C."/>
            <person name="Woyke T."/>
        </authorList>
    </citation>
    <scope>NUCLEOTIDE SEQUENCE</scope>
    <source>
        <strain evidence="2">GVMAG-M-3300023174-57</strain>
    </source>
</reference>
<sequence length="243" mass="26461">MSRRAIHVCFYSKKCPHSKAFLEELARTPYTAEFQYICVDPSPSRPKLPGWLKAVPTLVIDGEADPLTDEKVFNWLSLRRIQGNGAPASRSGGGSADLLKSQVSSRQETVVPPAYDPSPPQSTRMPEPIQTRPTATQQSNQVVPPPATGDPDSYSLELSGSGRWSDAYSYIDDQFSIEKGVGTSRIERNFASLDGGPAGAGGGRHQQQAIPEPQSEKAKALNSAYDNYMKQRNSEVPSAPARR</sequence>
<proteinExistence type="predicted"/>